<evidence type="ECO:0000313" key="5">
    <source>
        <dbReference type="EMBL" id="KKD39108.1"/>
    </source>
</evidence>
<keyword evidence="3" id="KW-0238">DNA-binding</keyword>
<dbReference type="InterPro" id="IPR005650">
    <property type="entry name" value="BlaI_family"/>
</dbReference>
<dbReference type="InterPro" id="IPR036390">
    <property type="entry name" value="WH_DNA-bd_sf"/>
</dbReference>
<reference evidence="5 6" key="1">
    <citation type="submission" date="2015-06" db="EMBL/GenBank/DDBJ databases">
        <title>Draft genome assembly of filamentous brackish cyanobacterium Limnoraphis robusta strain CS-951.</title>
        <authorList>
            <person name="Willis A."/>
            <person name="Parks M."/>
            <person name="Burford M.A."/>
        </authorList>
    </citation>
    <scope>NUCLEOTIDE SEQUENCE [LARGE SCALE GENOMIC DNA]</scope>
    <source>
        <strain evidence="5 6">CS-951</strain>
    </source>
</reference>
<dbReference type="Gene3D" id="1.10.10.10">
    <property type="entry name" value="Winged helix-like DNA-binding domain superfamily/Winged helix DNA-binding domain"/>
    <property type="match status" value="1"/>
</dbReference>
<name>A0A0F5YK26_9CYAN</name>
<comment type="caution">
    <text evidence="5">The sequence shown here is derived from an EMBL/GenBank/DDBJ whole genome shotgun (WGS) entry which is preliminary data.</text>
</comment>
<comment type="similarity">
    <text evidence="1">Belongs to the BlaI transcriptional regulatory family.</text>
</comment>
<dbReference type="EMBL" id="LATL02000301">
    <property type="protein sequence ID" value="KKD39108.1"/>
    <property type="molecule type" value="Genomic_DNA"/>
</dbReference>
<dbReference type="OrthoDB" id="122824at2"/>
<protein>
    <submittedName>
        <fullName evidence="5">CopY family transcriptional regulator</fullName>
    </submittedName>
</protein>
<dbReference type="AlphaFoldDB" id="A0A0F5YK26"/>
<accession>A0A0F5YK26</accession>
<dbReference type="Pfam" id="PF03965">
    <property type="entry name" value="Penicillinase_R"/>
    <property type="match status" value="1"/>
</dbReference>
<evidence type="ECO:0000256" key="3">
    <source>
        <dbReference type="ARBA" id="ARBA00023125"/>
    </source>
</evidence>
<dbReference type="SUPFAM" id="SSF46785">
    <property type="entry name" value="Winged helix' DNA-binding domain"/>
    <property type="match status" value="1"/>
</dbReference>
<dbReference type="RefSeq" id="WP_046277435.1">
    <property type="nucleotide sequence ID" value="NZ_LATL02000301.1"/>
</dbReference>
<dbReference type="PATRIC" id="fig|1637645.4.peg.5915"/>
<dbReference type="GO" id="GO:0003677">
    <property type="term" value="F:DNA binding"/>
    <property type="evidence" value="ECO:0007669"/>
    <property type="project" value="UniProtKB-KW"/>
</dbReference>
<evidence type="ECO:0000256" key="1">
    <source>
        <dbReference type="ARBA" id="ARBA00011046"/>
    </source>
</evidence>
<dbReference type="PIRSF" id="PIRSF019455">
    <property type="entry name" value="CopR_AtkY"/>
    <property type="match status" value="1"/>
</dbReference>
<evidence type="ECO:0000256" key="2">
    <source>
        <dbReference type="ARBA" id="ARBA00023015"/>
    </source>
</evidence>
<dbReference type="Proteomes" id="UP000033607">
    <property type="component" value="Unassembled WGS sequence"/>
</dbReference>
<dbReference type="GO" id="GO:0045892">
    <property type="term" value="P:negative regulation of DNA-templated transcription"/>
    <property type="evidence" value="ECO:0007669"/>
    <property type="project" value="InterPro"/>
</dbReference>
<evidence type="ECO:0000256" key="4">
    <source>
        <dbReference type="ARBA" id="ARBA00023163"/>
    </source>
</evidence>
<evidence type="ECO:0000313" key="6">
    <source>
        <dbReference type="Proteomes" id="UP000033607"/>
    </source>
</evidence>
<gene>
    <name evidence="5" type="ORF">WN50_05135</name>
</gene>
<dbReference type="InterPro" id="IPR036388">
    <property type="entry name" value="WH-like_DNA-bd_sf"/>
</dbReference>
<sequence length="140" mass="15792">MTPLPNHRPEKMSLGPLEQEILNIVWDLGCATVKQVHDQILSDPDRELSSPSVTTVLNRLQEKGWLTCDRSGRAYLWKPRISRTQAQALVAHEHLHQFLALGHPEIVAAFADDLDSASLDQLDAIAQRLKALRKARNEEE</sequence>
<proteinExistence type="inferred from homology"/>
<keyword evidence="2" id="KW-0805">Transcription regulation</keyword>
<organism evidence="5 6">
    <name type="scientific">Limnoraphis robusta CS-951</name>
    <dbReference type="NCBI Taxonomy" id="1637645"/>
    <lineage>
        <taxon>Bacteria</taxon>
        <taxon>Bacillati</taxon>
        <taxon>Cyanobacteriota</taxon>
        <taxon>Cyanophyceae</taxon>
        <taxon>Oscillatoriophycideae</taxon>
        <taxon>Oscillatoriales</taxon>
        <taxon>Sirenicapillariaceae</taxon>
        <taxon>Limnoraphis</taxon>
    </lineage>
</organism>
<keyword evidence="4" id="KW-0804">Transcription</keyword>